<sequence>MGEPCKGEGRAYPGNPGGQNLHAIETTGPLHPIDGVVYTPPEQAAYYLNGGIWERQTLGDTLRSAAKNAPERIAFVCEGHRMSFGELDAKSERLARSLRALGLQVHDRAMFQMGTSIETVVALFGCFKAGVVPVCSIPQYRELEIGKLADLTSPKAYFVQADAGGRFDLVKFASAMSERHQIPHLIVAGGASDARGHALEGLCEGAGGQDVLDTSHEFGCEDVIAFQLSGGSTGVPKVIPRFHAEYQSHVRSWCARYDMQEGHVGIWALPILHNAGMMFAIVRTVLYRATTVLMPQWDVGRYFEAIERERVQHAFTIGPHAPAIASYPHVARHDLSSVRSLSTLMGAEAIERATGILSINMFGITEGLVLTGTAAASPAEVRHSSVGMPCSPYDEVRLLRPGTIEEVQIGAAGELCFRGPSTLRGYYAAPEINAVSFTPDGFFRTGDLMRAAVIDGQIVYRFEGRMKDNINRGGEKFGTEEIEHLIARHPAIADGKVVAMPDPIYGEKACAFLIPRDGHMLPSVEDLGQYLHAQGLAKFKLPERIEACDAFPTTRVGKLDRAHLRAMIAEKIAKESVH</sequence>
<keyword evidence="2 5" id="KW-0436">Ligase</keyword>
<name>A0ABM8TUZ0_9BURK</name>
<protein>
    <submittedName>
        <fullName evidence="5">2,3-dihydroxybenzoate-AMP ligase</fullName>
        <ecNumber evidence="5">6.3.2.-</ecNumber>
    </submittedName>
</protein>
<evidence type="ECO:0000256" key="1">
    <source>
        <dbReference type="ARBA" id="ARBA00006432"/>
    </source>
</evidence>
<dbReference type="PANTHER" id="PTHR43201:SF5">
    <property type="entry name" value="MEDIUM-CHAIN ACYL-COA LIGASE ACSF2, MITOCHONDRIAL"/>
    <property type="match status" value="1"/>
</dbReference>
<dbReference type="InterPro" id="IPR000873">
    <property type="entry name" value="AMP-dep_synth/lig_dom"/>
</dbReference>
<dbReference type="EMBL" id="CAJPVI010000080">
    <property type="protein sequence ID" value="CAG2160435.1"/>
    <property type="molecule type" value="Genomic_DNA"/>
</dbReference>
<evidence type="ECO:0000259" key="3">
    <source>
        <dbReference type="Pfam" id="PF00501"/>
    </source>
</evidence>
<dbReference type="InterPro" id="IPR020845">
    <property type="entry name" value="AMP-binding_CS"/>
</dbReference>
<dbReference type="InterPro" id="IPR025110">
    <property type="entry name" value="AMP-bd_C"/>
</dbReference>
<dbReference type="SUPFAM" id="SSF56801">
    <property type="entry name" value="Acetyl-CoA synthetase-like"/>
    <property type="match status" value="1"/>
</dbReference>
<dbReference type="Proteomes" id="UP000672657">
    <property type="component" value="Unassembled WGS sequence"/>
</dbReference>
<dbReference type="InterPro" id="IPR045851">
    <property type="entry name" value="AMP-bd_C_sf"/>
</dbReference>
<organism evidence="5 6">
    <name type="scientific">Cupriavidus numazuensis</name>
    <dbReference type="NCBI Taxonomy" id="221992"/>
    <lineage>
        <taxon>Bacteria</taxon>
        <taxon>Pseudomonadati</taxon>
        <taxon>Pseudomonadota</taxon>
        <taxon>Betaproteobacteria</taxon>
        <taxon>Burkholderiales</taxon>
        <taxon>Burkholderiaceae</taxon>
        <taxon>Cupriavidus</taxon>
    </lineage>
</organism>
<dbReference type="Gene3D" id="3.30.300.30">
    <property type="match status" value="1"/>
</dbReference>
<dbReference type="PROSITE" id="PS00455">
    <property type="entry name" value="AMP_BINDING"/>
    <property type="match status" value="1"/>
</dbReference>
<keyword evidence="6" id="KW-1185">Reference proteome</keyword>
<accession>A0ABM8TUZ0</accession>
<evidence type="ECO:0000256" key="2">
    <source>
        <dbReference type="ARBA" id="ARBA00022598"/>
    </source>
</evidence>
<dbReference type="Pfam" id="PF00501">
    <property type="entry name" value="AMP-binding"/>
    <property type="match status" value="1"/>
</dbReference>
<proteinExistence type="inferred from homology"/>
<evidence type="ECO:0000313" key="5">
    <source>
        <dbReference type="EMBL" id="CAG2160435.1"/>
    </source>
</evidence>
<evidence type="ECO:0000259" key="4">
    <source>
        <dbReference type="Pfam" id="PF13193"/>
    </source>
</evidence>
<dbReference type="GO" id="GO:0016874">
    <property type="term" value="F:ligase activity"/>
    <property type="evidence" value="ECO:0007669"/>
    <property type="project" value="UniProtKB-KW"/>
</dbReference>
<dbReference type="Gene3D" id="3.40.50.12780">
    <property type="entry name" value="N-terminal domain of ligase-like"/>
    <property type="match status" value="1"/>
</dbReference>
<feature type="domain" description="AMP-dependent synthetase/ligase" evidence="3">
    <location>
        <begin position="63"/>
        <end position="427"/>
    </location>
</feature>
<gene>
    <name evidence="5" type="primary">dhbE_3</name>
    <name evidence="5" type="ORF">LMG26411_07485</name>
</gene>
<evidence type="ECO:0000313" key="6">
    <source>
        <dbReference type="Proteomes" id="UP000672657"/>
    </source>
</evidence>
<dbReference type="InterPro" id="IPR042099">
    <property type="entry name" value="ANL_N_sf"/>
</dbReference>
<comment type="similarity">
    <text evidence="1">Belongs to the ATP-dependent AMP-binding enzyme family.</text>
</comment>
<reference evidence="5 6" key="1">
    <citation type="submission" date="2021-03" db="EMBL/GenBank/DDBJ databases">
        <authorList>
            <person name="Peeters C."/>
        </authorList>
    </citation>
    <scope>NUCLEOTIDE SEQUENCE [LARGE SCALE GENOMIC DNA]</scope>
    <source>
        <strain evidence="5 6">LMG 26411</strain>
    </source>
</reference>
<feature type="domain" description="AMP-binding enzyme C-terminal" evidence="4">
    <location>
        <begin position="481"/>
        <end position="558"/>
    </location>
</feature>
<comment type="caution">
    <text evidence="5">The sequence shown here is derived from an EMBL/GenBank/DDBJ whole genome shotgun (WGS) entry which is preliminary data.</text>
</comment>
<dbReference type="PANTHER" id="PTHR43201">
    <property type="entry name" value="ACYL-COA SYNTHETASE"/>
    <property type="match status" value="1"/>
</dbReference>
<dbReference type="EC" id="6.3.2.-" evidence="5"/>
<dbReference type="Pfam" id="PF13193">
    <property type="entry name" value="AMP-binding_C"/>
    <property type="match status" value="1"/>
</dbReference>